<comment type="caution">
    <text evidence="5">The sequence shown here is derived from an EMBL/GenBank/DDBJ whole genome shotgun (WGS) entry which is preliminary data.</text>
</comment>
<accession>A0A2N0W9T4</accession>
<dbReference type="PROSITE" id="PS00622">
    <property type="entry name" value="HTH_LUXR_1"/>
    <property type="match status" value="1"/>
</dbReference>
<gene>
    <name evidence="5" type="ORF">CW311_19475</name>
</gene>
<feature type="domain" description="HTH luxR-type" evidence="4">
    <location>
        <begin position="155"/>
        <end position="220"/>
    </location>
</feature>
<dbReference type="SUPFAM" id="SSF46894">
    <property type="entry name" value="C-terminal effector domain of the bipartite response regulators"/>
    <property type="match status" value="1"/>
</dbReference>
<dbReference type="PRINTS" id="PR00038">
    <property type="entry name" value="HTHLUXR"/>
</dbReference>
<evidence type="ECO:0000256" key="1">
    <source>
        <dbReference type="ARBA" id="ARBA00023015"/>
    </source>
</evidence>
<proteinExistence type="predicted"/>
<dbReference type="SMART" id="SM00421">
    <property type="entry name" value="HTH_LUXR"/>
    <property type="match status" value="1"/>
</dbReference>
<dbReference type="GO" id="GO:0003677">
    <property type="term" value="F:DNA binding"/>
    <property type="evidence" value="ECO:0007669"/>
    <property type="project" value="UniProtKB-KW"/>
</dbReference>
<dbReference type="PANTHER" id="PTHR44688:SF16">
    <property type="entry name" value="DNA-BINDING TRANSCRIPTIONAL ACTIVATOR DEVR_DOSR"/>
    <property type="match status" value="1"/>
</dbReference>
<dbReference type="InterPro" id="IPR000792">
    <property type="entry name" value="Tscrpt_reg_LuxR_C"/>
</dbReference>
<name>A0A2N0W9T4_9GAMM</name>
<dbReference type="InterPro" id="IPR016032">
    <property type="entry name" value="Sig_transdc_resp-reg_C-effctor"/>
</dbReference>
<sequence length="220" mass="26284">MNYQKWTLFVDNFISSLMDTIIIDAYFAYRINSNLKTFDHYFKNINKNTIEYYLKKMQQHDPLFIGKSIPSEDDILVLSKQPIPLQYENFMQKNNIGDNIELYFKFNKIPVLGISLIRNKKNGCFTNEEFIFLKCYQNFTNKYLQEELINNKVKFPFQKYKITKKEEEIIRLICMGKNNEQISKILFISISTVKTHIQHIFQKIQVNNKHQLVSRLHGNS</sequence>
<reference evidence="5 6" key="1">
    <citation type="submission" date="2017-12" db="EMBL/GenBank/DDBJ databases">
        <title>Draft Genome sequences of multiple microbial strains isolated from spacecraft associated surfaces.</title>
        <authorList>
            <person name="Seuylemezian A."/>
            <person name="Vaishampayan P."/>
            <person name="Venkateswaran K."/>
        </authorList>
    </citation>
    <scope>NUCLEOTIDE SEQUENCE [LARGE SCALE GENOMIC DNA]</scope>
    <source>
        <strain evidence="5 6">2P01AA</strain>
    </source>
</reference>
<evidence type="ECO:0000259" key="4">
    <source>
        <dbReference type="PROSITE" id="PS50043"/>
    </source>
</evidence>
<dbReference type="InterPro" id="IPR036388">
    <property type="entry name" value="WH-like_DNA-bd_sf"/>
</dbReference>
<dbReference type="EMBL" id="PISJ01000025">
    <property type="protein sequence ID" value="PKF31248.1"/>
    <property type="molecule type" value="Genomic_DNA"/>
</dbReference>
<keyword evidence="1" id="KW-0805">Transcription regulation</keyword>
<dbReference type="PANTHER" id="PTHR44688">
    <property type="entry name" value="DNA-BINDING TRANSCRIPTIONAL ACTIVATOR DEVR_DOSR"/>
    <property type="match status" value="1"/>
</dbReference>
<dbReference type="AlphaFoldDB" id="A0A2N0W9T4"/>
<evidence type="ECO:0000313" key="5">
    <source>
        <dbReference type="EMBL" id="PKF31248.1"/>
    </source>
</evidence>
<dbReference type="PROSITE" id="PS50043">
    <property type="entry name" value="HTH_LUXR_2"/>
    <property type="match status" value="1"/>
</dbReference>
<dbReference type="RefSeq" id="WP_101237567.1">
    <property type="nucleotide sequence ID" value="NZ_PISJ01000025.1"/>
</dbReference>
<evidence type="ECO:0000256" key="2">
    <source>
        <dbReference type="ARBA" id="ARBA00023125"/>
    </source>
</evidence>
<dbReference type="Gene3D" id="1.10.10.10">
    <property type="entry name" value="Winged helix-like DNA-binding domain superfamily/Winged helix DNA-binding domain"/>
    <property type="match status" value="1"/>
</dbReference>
<dbReference type="Pfam" id="PF00196">
    <property type="entry name" value="GerE"/>
    <property type="match status" value="1"/>
</dbReference>
<keyword evidence="2" id="KW-0238">DNA-binding</keyword>
<dbReference type="GO" id="GO:0006355">
    <property type="term" value="P:regulation of DNA-templated transcription"/>
    <property type="evidence" value="ECO:0007669"/>
    <property type="project" value="InterPro"/>
</dbReference>
<evidence type="ECO:0000256" key="3">
    <source>
        <dbReference type="ARBA" id="ARBA00023163"/>
    </source>
</evidence>
<organism evidence="5 6">
    <name type="scientific">Acinetobacter proteolyticus</name>
    <dbReference type="NCBI Taxonomy" id="1776741"/>
    <lineage>
        <taxon>Bacteria</taxon>
        <taxon>Pseudomonadati</taxon>
        <taxon>Pseudomonadota</taxon>
        <taxon>Gammaproteobacteria</taxon>
        <taxon>Moraxellales</taxon>
        <taxon>Moraxellaceae</taxon>
        <taxon>Acinetobacter</taxon>
    </lineage>
</organism>
<keyword evidence="3" id="KW-0804">Transcription</keyword>
<protein>
    <recommendedName>
        <fullName evidence="4">HTH luxR-type domain-containing protein</fullName>
    </recommendedName>
</protein>
<dbReference type="Proteomes" id="UP000233553">
    <property type="component" value="Unassembled WGS sequence"/>
</dbReference>
<evidence type="ECO:0000313" key="6">
    <source>
        <dbReference type="Proteomes" id="UP000233553"/>
    </source>
</evidence>
<dbReference type="CDD" id="cd06170">
    <property type="entry name" value="LuxR_C_like"/>
    <property type="match status" value="1"/>
</dbReference>